<evidence type="ECO:0000313" key="8">
    <source>
        <dbReference type="EMBL" id="CEJ93544.1"/>
    </source>
</evidence>
<name>A0A0A1TFI5_9HYPO</name>
<comment type="subcellular location">
    <subcellularLocation>
        <location evidence="1">Nucleus</location>
    </subcellularLocation>
</comment>
<dbReference type="SUPFAM" id="SSF57701">
    <property type="entry name" value="Zn2/Cys6 DNA-binding domain"/>
    <property type="match status" value="1"/>
</dbReference>
<dbReference type="SMART" id="SM00066">
    <property type="entry name" value="GAL4"/>
    <property type="match status" value="1"/>
</dbReference>
<dbReference type="AlphaFoldDB" id="A0A0A1TFI5"/>
<sequence>MHGSRSVKRIQQACEPCRRKKSRCPGERPTCSYCQRLGQKCAYNIAATSVHEAPHAPAQTHTVHQRRIEHRIDSLEGKLDTLIRQLSDDNDENAVAVASNPPPQVHNARHTRTRVRGLAPSNSTRAKSPDGINLPMTKEHMLAMGRLYMSWCHAQPIMLFNPESFLASLEFRDRELLLAIQSFGYRYPPGILSPQQRDQIALTEREAKNLVMDRIADSEIQLSTLQTLCLLSLSEFADGKVAQAGLTLSMATHLARAVQPDNTLGDVQEFSDCARSIVMLQNLQGGVSSSPHIADNIDAVERGFGAAFAGGARSMTAEEQTGVPESSCQMDSGIMRYAAELSQIWRMTRAYAACRVGSKAPPPWNQQSDYSCVMQMHLEFDCRVPVKYRFAANKFGDQDQKSIEQQRHYWGPWLFIQIVYSVIPCILNHPFLLSMRLKSFRHTIPQSFIHQSFEHLNRHAGWIMYFIDLLEKKAFYFADLSIAHCIAVVATIHLQHSFVQDQELRDRAQQGYEQCLDFLQRLGGTWPSVSTMANNLEKLRASIVVVESSHMDERASGQPSFAIDAQLLWDILIYERAGREHASVDQSIFGNTLSIGVAPREQDDSRGNAAEFDLVGSAGISGHKAVSKETPVYAPHEETLRPSMMHRYDRLGGNGPDDVPTFGGSSTAVQDRFFEGMGGDQEHLFLQAHDFGKAIDSWLEKY</sequence>
<accession>A0A0A1TFI5</accession>
<proteinExistence type="predicted"/>
<dbReference type="STRING" id="1531966.A0A0A1TFI5"/>
<dbReference type="PANTHER" id="PTHR47338">
    <property type="entry name" value="ZN(II)2CYS6 TRANSCRIPTION FACTOR (EUROFUNG)-RELATED"/>
    <property type="match status" value="1"/>
</dbReference>
<evidence type="ECO:0000256" key="3">
    <source>
        <dbReference type="ARBA" id="ARBA00023015"/>
    </source>
</evidence>
<keyword evidence="2" id="KW-0479">Metal-binding</keyword>
<dbReference type="GO" id="GO:0000981">
    <property type="term" value="F:DNA-binding transcription factor activity, RNA polymerase II-specific"/>
    <property type="evidence" value="ECO:0007669"/>
    <property type="project" value="InterPro"/>
</dbReference>
<keyword evidence="6" id="KW-0175">Coiled coil</keyword>
<dbReference type="Pfam" id="PF00172">
    <property type="entry name" value="Zn_clus"/>
    <property type="match status" value="1"/>
</dbReference>
<protein>
    <recommendedName>
        <fullName evidence="7">Zn(2)-C6 fungal-type domain-containing protein</fullName>
    </recommendedName>
</protein>
<dbReference type="InterPro" id="IPR050815">
    <property type="entry name" value="TF_fung"/>
</dbReference>
<gene>
    <name evidence="8" type="ORF">VHEMI09124</name>
</gene>
<keyword evidence="5" id="KW-0539">Nucleus</keyword>
<evidence type="ECO:0000259" key="7">
    <source>
        <dbReference type="PROSITE" id="PS50048"/>
    </source>
</evidence>
<dbReference type="PROSITE" id="PS50048">
    <property type="entry name" value="ZN2_CY6_FUNGAL_2"/>
    <property type="match status" value="1"/>
</dbReference>
<keyword evidence="4" id="KW-0804">Transcription</keyword>
<keyword evidence="9" id="KW-1185">Reference proteome</keyword>
<dbReference type="GO" id="GO:0008270">
    <property type="term" value="F:zinc ion binding"/>
    <property type="evidence" value="ECO:0007669"/>
    <property type="project" value="InterPro"/>
</dbReference>
<dbReference type="OrthoDB" id="2943660at2759"/>
<dbReference type="Proteomes" id="UP000039046">
    <property type="component" value="Unassembled WGS sequence"/>
</dbReference>
<reference evidence="8 9" key="1">
    <citation type="journal article" date="2015" name="Genome Announc.">
        <title>Draft Genome Sequence and Gene Annotation of the Entomopathogenic Fungus Verticillium hemipterigenum.</title>
        <authorList>
            <person name="Horn F."/>
            <person name="Habel A."/>
            <person name="Scharf D.H."/>
            <person name="Dworschak J."/>
            <person name="Brakhage A.A."/>
            <person name="Guthke R."/>
            <person name="Hertweck C."/>
            <person name="Linde J."/>
        </authorList>
    </citation>
    <scope>NUCLEOTIDE SEQUENCE [LARGE SCALE GENOMIC DNA]</scope>
</reference>
<dbReference type="CDD" id="cd00067">
    <property type="entry name" value="GAL4"/>
    <property type="match status" value="1"/>
</dbReference>
<feature type="domain" description="Zn(2)-C6 fungal-type" evidence="7">
    <location>
        <begin position="13"/>
        <end position="43"/>
    </location>
</feature>
<organism evidence="8 9">
    <name type="scientific">[Torrubiella] hemipterigena</name>
    <dbReference type="NCBI Taxonomy" id="1531966"/>
    <lineage>
        <taxon>Eukaryota</taxon>
        <taxon>Fungi</taxon>
        <taxon>Dikarya</taxon>
        <taxon>Ascomycota</taxon>
        <taxon>Pezizomycotina</taxon>
        <taxon>Sordariomycetes</taxon>
        <taxon>Hypocreomycetidae</taxon>
        <taxon>Hypocreales</taxon>
        <taxon>Clavicipitaceae</taxon>
        <taxon>Clavicipitaceae incertae sedis</taxon>
        <taxon>'Torrubiella' clade</taxon>
    </lineage>
</organism>
<dbReference type="EMBL" id="CDHN01000005">
    <property type="protein sequence ID" value="CEJ93544.1"/>
    <property type="molecule type" value="Genomic_DNA"/>
</dbReference>
<evidence type="ECO:0000256" key="6">
    <source>
        <dbReference type="SAM" id="Coils"/>
    </source>
</evidence>
<evidence type="ECO:0000256" key="1">
    <source>
        <dbReference type="ARBA" id="ARBA00004123"/>
    </source>
</evidence>
<dbReference type="PANTHER" id="PTHR47338:SF9">
    <property type="entry name" value="ZN(II)2CYS6 TRANSCRIPTION FACTOR (EUROFUNG)"/>
    <property type="match status" value="1"/>
</dbReference>
<keyword evidence="3" id="KW-0805">Transcription regulation</keyword>
<dbReference type="Gene3D" id="4.10.240.10">
    <property type="entry name" value="Zn(2)-C6 fungal-type DNA-binding domain"/>
    <property type="match status" value="1"/>
</dbReference>
<evidence type="ECO:0000313" key="9">
    <source>
        <dbReference type="Proteomes" id="UP000039046"/>
    </source>
</evidence>
<dbReference type="InterPro" id="IPR001138">
    <property type="entry name" value="Zn2Cys6_DnaBD"/>
</dbReference>
<evidence type="ECO:0000256" key="2">
    <source>
        <dbReference type="ARBA" id="ARBA00022723"/>
    </source>
</evidence>
<feature type="coiled-coil region" evidence="6">
    <location>
        <begin position="65"/>
        <end position="92"/>
    </location>
</feature>
<dbReference type="CDD" id="cd12148">
    <property type="entry name" value="fungal_TF_MHR"/>
    <property type="match status" value="1"/>
</dbReference>
<dbReference type="InterPro" id="IPR036864">
    <property type="entry name" value="Zn2-C6_fun-type_DNA-bd_sf"/>
</dbReference>
<evidence type="ECO:0000256" key="4">
    <source>
        <dbReference type="ARBA" id="ARBA00023163"/>
    </source>
</evidence>
<dbReference type="PROSITE" id="PS00463">
    <property type="entry name" value="ZN2_CY6_FUNGAL_1"/>
    <property type="match status" value="1"/>
</dbReference>
<dbReference type="GO" id="GO:0005634">
    <property type="term" value="C:nucleus"/>
    <property type="evidence" value="ECO:0007669"/>
    <property type="project" value="UniProtKB-SubCell"/>
</dbReference>
<evidence type="ECO:0000256" key="5">
    <source>
        <dbReference type="ARBA" id="ARBA00023242"/>
    </source>
</evidence>